<reference evidence="1 2" key="1">
    <citation type="submission" date="2024-04" db="EMBL/GenBank/DDBJ databases">
        <title>Polymorphospora sp. isolated from Baiyangdian Lake in Xiong'an New Area.</title>
        <authorList>
            <person name="Zhang X."/>
            <person name="Liu J."/>
        </authorList>
    </citation>
    <scope>NUCLEOTIDE SEQUENCE [LARGE SCALE GENOMIC DNA]</scope>
    <source>
        <strain evidence="1 2">2-325</strain>
    </source>
</reference>
<dbReference type="EMBL" id="JBCGDC010000225">
    <property type="protein sequence ID" value="MFB6398317.1"/>
    <property type="molecule type" value="Genomic_DNA"/>
</dbReference>
<dbReference type="RefSeq" id="WP_375737120.1">
    <property type="nucleotide sequence ID" value="NZ_JBCGDC010000225.1"/>
</dbReference>
<gene>
    <name evidence="1" type="ORF">AAFH96_35375</name>
</gene>
<evidence type="ECO:0000313" key="1">
    <source>
        <dbReference type="EMBL" id="MFB6398317.1"/>
    </source>
</evidence>
<organism evidence="1 2">
    <name type="scientific">Polymorphospora lycopeni</name>
    <dbReference type="NCBI Taxonomy" id="3140240"/>
    <lineage>
        <taxon>Bacteria</taxon>
        <taxon>Bacillati</taxon>
        <taxon>Actinomycetota</taxon>
        <taxon>Actinomycetes</taxon>
        <taxon>Micromonosporales</taxon>
        <taxon>Micromonosporaceae</taxon>
        <taxon>Polymorphospora</taxon>
    </lineage>
</organism>
<protein>
    <submittedName>
        <fullName evidence="1">Uncharacterized protein</fullName>
    </submittedName>
</protein>
<comment type="caution">
    <text evidence="1">The sequence shown here is derived from an EMBL/GenBank/DDBJ whole genome shotgun (WGS) entry which is preliminary data.</text>
</comment>
<dbReference type="Proteomes" id="UP001582793">
    <property type="component" value="Unassembled WGS sequence"/>
</dbReference>
<evidence type="ECO:0000313" key="2">
    <source>
        <dbReference type="Proteomes" id="UP001582793"/>
    </source>
</evidence>
<accession>A0ABV5D229</accession>
<name>A0ABV5D229_9ACTN</name>
<proteinExistence type="predicted"/>
<keyword evidence="2" id="KW-1185">Reference proteome</keyword>
<sequence length="188" mass="21615">MSIHLPAPTYRPGGPDGKGWNRLSLNAHMGSHPGQCALRPRSYAALFDMRRDTRHASFGLYGHCTSDGKCGTCTVLTAKPRLLSSFTEQILVRELDRTPPAGWTTERRVELHVMNRPDRGFAETSYRWTWEEMAHLPGWRVGRQYRDEHSEGFWLHKVNPNRHDGLPDCTHGWLNRDHCRECRAELGQ</sequence>